<organism evidence="8">
    <name type="scientific">marine metagenome</name>
    <dbReference type="NCBI Taxonomy" id="408172"/>
    <lineage>
        <taxon>unclassified sequences</taxon>
        <taxon>metagenomes</taxon>
        <taxon>ecological metagenomes</taxon>
    </lineage>
</organism>
<dbReference type="PANTHER" id="PTHR12778">
    <property type="entry name" value="SOLUTE CARRIER FAMILY 33 ACETYL-COA TRANSPORTER -RELATED"/>
    <property type="match status" value="1"/>
</dbReference>
<feature type="transmembrane region" description="Helical" evidence="6">
    <location>
        <begin position="50"/>
        <end position="68"/>
    </location>
</feature>
<reference evidence="8" key="1">
    <citation type="submission" date="2018-05" db="EMBL/GenBank/DDBJ databases">
        <authorList>
            <person name="Lanie J.A."/>
            <person name="Ng W.-L."/>
            <person name="Kazmierczak K.M."/>
            <person name="Andrzejewski T.M."/>
            <person name="Davidsen T.M."/>
            <person name="Wayne K.J."/>
            <person name="Tettelin H."/>
            <person name="Glass J.I."/>
            <person name="Rusch D."/>
            <person name="Podicherti R."/>
            <person name="Tsui H.-C.T."/>
            <person name="Winkler M.E."/>
        </authorList>
    </citation>
    <scope>NUCLEOTIDE SEQUENCE</scope>
</reference>
<feature type="transmembrane region" description="Helical" evidence="6">
    <location>
        <begin position="278"/>
        <end position="300"/>
    </location>
</feature>
<dbReference type="SUPFAM" id="SSF103473">
    <property type="entry name" value="MFS general substrate transporter"/>
    <property type="match status" value="1"/>
</dbReference>
<dbReference type="InterPro" id="IPR020846">
    <property type="entry name" value="MFS_dom"/>
</dbReference>
<dbReference type="InterPro" id="IPR036259">
    <property type="entry name" value="MFS_trans_sf"/>
</dbReference>
<feature type="transmembrane region" description="Helical" evidence="6">
    <location>
        <begin position="114"/>
        <end position="138"/>
    </location>
</feature>
<name>A0A381ZJ02_9ZZZZ</name>
<dbReference type="InterPro" id="IPR004752">
    <property type="entry name" value="AmpG_permease/AT-1"/>
</dbReference>
<feature type="transmembrane region" description="Helical" evidence="6">
    <location>
        <begin position="159"/>
        <end position="177"/>
    </location>
</feature>
<evidence type="ECO:0000256" key="4">
    <source>
        <dbReference type="ARBA" id="ARBA00022989"/>
    </source>
</evidence>
<feature type="transmembrane region" description="Helical" evidence="6">
    <location>
        <begin position="334"/>
        <end position="358"/>
    </location>
</feature>
<protein>
    <recommendedName>
        <fullName evidence="7">Major facilitator superfamily (MFS) profile domain-containing protein</fullName>
    </recommendedName>
</protein>
<accession>A0A381ZJ02</accession>
<dbReference type="GO" id="GO:0016020">
    <property type="term" value="C:membrane"/>
    <property type="evidence" value="ECO:0007669"/>
    <property type="project" value="UniProtKB-SubCell"/>
</dbReference>
<evidence type="ECO:0000313" key="8">
    <source>
        <dbReference type="EMBL" id="SVA88733.1"/>
    </source>
</evidence>
<dbReference type="PANTHER" id="PTHR12778:SF10">
    <property type="entry name" value="MAJOR FACILITATOR SUPERFAMILY DOMAIN-CONTAINING PROTEIN 3"/>
    <property type="match status" value="1"/>
</dbReference>
<feature type="transmembrane region" description="Helical" evidence="6">
    <location>
        <begin position="397"/>
        <end position="418"/>
    </location>
</feature>
<keyword evidence="2" id="KW-0813">Transport</keyword>
<gene>
    <name evidence="8" type="ORF">METZ01_LOCUS141587</name>
</gene>
<evidence type="ECO:0000256" key="5">
    <source>
        <dbReference type="ARBA" id="ARBA00023136"/>
    </source>
</evidence>
<dbReference type="InterPro" id="IPR011701">
    <property type="entry name" value="MFS"/>
</dbReference>
<dbReference type="Pfam" id="PF07690">
    <property type="entry name" value="MFS_1"/>
    <property type="match status" value="1"/>
</dbReference>
<proteinExistence type="predicted"/>
<feature type="transmembrane region" description="Helical" evidence="6">
    <location>
        <begin position="241"/>
        <end position="266"/>
    </location>
</feature>
<comment type="subcellular location">
    <subcellularLocation>
        <location evidence="1">Membrane</location>
        <topology evidence="1">Multi-pass membrane protein</topology>
    </subcellularLocation>
</comment>
<evidence type="ECO:0000256" key="6">
    <source>
        <dbReference type="SAM" id="Phobius"/>
    </source>
</evidence>
<feature type="transmembrane region" description="Helical" evidence="6">
    <location>
        <begin position="183"/>
        <end position="201"/>
    </location>
</feature>
<evidence type="ECO:0000256" key="3">
    <source>
        <dbReference type="ARBA" id="ARBA00022692"/>
    </source>
</evidence>
<keyword evidence="5 6" id="KW-0472">Membrane</keyword>
<evidence type="ECO:0000256" key="2">
    <source>
        <dbReference type="ARBA" id="ARBA00022448"/>
    </source>
</evidence>
<dbReference type="Gene3D" id="1.20.1250.20">
    <property type="entry name" value="MFS general substrate transporter like domains"/>
    <property type="match status" value="2"/>
</dbReference>
<feature type="transmembrane region" description="Helical" evidence="6">
    <location>
        <begin position="370"/>
        <end position="391"/>
    </location>
</feature>
<evidence type="ECO:0000259" key="7">
    <source>
        <dbReference type="PROSITE" id="PS50850"/>
    </source>
</evidence>
<keyword evidence="4 6" id="KW-1133">Transmembrane helix</keyword>
<feature type="domain" description="Major facilitator superfamily (MFS) profile" evidence="7">
    <location>
        <begin position="16"/>
        <end position="423"/>
    </location>
</feature>
<dbReference type="GO" id="GO:0022857">
    <property type="term" value="F:transmembrane transporter activity"/>
    <property type="evidence" value="ECO:0007669"/>
    <property type="project" value="InterPro"/>
</dbReference>
<dbReference type="EMBL" id="UINC01021351">
    <property type="protein sequence ID" value="SVA88733.1"/>
    <property type="molecule type" value="Genomic_DNA"/>
</dbReference>
<evidence type="ECO:0000256" key="1">
    <source>
        <dbReference type="ARBA" id="ARBA00004141"/>
    </source>
</evidence>
<feature type="transmembrane region" description="Helical" evidence="6">
    <location>
        <begin position="89"/>
        <end position="108"/>
    </location>
</feature>
<dbReference type="PROSITE" id="PS50850">
    <property type="entry name" value="MFS"/>
    <property type="match status" value="1"/>
</dbReference>
<dbReference type="AlphaFoldDB" id="A0A381ZJ02"/>
<feature type="transmembrane region" description="Helical" evidence="6">
    <location>
        <begin position="307"/>
        <end position="328"/>
    </location>
</feature>
<sequence length="428" mass="47564">MMESWKNSFFGYFQPRLFVVLFLGFCAGLPYGMLIDPLNFWLSESGINRTTIGLLSWITLTYSFKATWSPFIDRFRLPILSNFLGQRRSWLVFSQVLIAFALLGMASSNPNESLGILVVFALAVGFSSATQDICIDAMRIELVDERELGEATAMYQGGWRVAFMISQVATFFIASFFDWSTAYAAAAFLMIAIALFTVKKVPEPTRVLRDYISIVNEPVLWFKESYLEPFGDLSKRLKGQLFFIILLVVTYRFSDIVLGPMAMPFYNETGFTKEEVAIITNAFGIMVTLLGAFAGGLFIYRFNIIKTLLTGAILVCLTNLAFAVLDIIGHDLMALTVTIALDNFSQGLAGTALIAYLSSLTNQNFTATQYALLFLLATVPAKFLAGGSGFIVDLVGYFNFFIYAACMGLPAISLSLYFNKRANQHIVS</sequence>
<dbReference type="NCBIfam" id="TIGR00901">
    <property type="entry name" value="2A0125"/>
    <property type="match status" value="1"/>
</dbReference>
<keyword evidence="3 6" id="KW-0812">Transmembrane</keyword>